<evidence type="ECO:0000256" key="1">
    <source>
        <dbReference type="SAM" id="MobiDB-lite"/>
    </source>
</evidence>
<feature type="compositionally biased region" description="Gly residues" evidence="1">
    <location>
        <begin position="1567"/>
        <end position="1578"/>
    </location>
</feature>
<feature type="compositionally biased region" description="Acidic residues" evidence="1">
    <location>
        <begin position="1951"/>
        <end position="1964"/>
    </location>
</feature>
<feature type="region of interest" description="Disordered" evidence="1">
    <location>
        <begin position="693"/>
        <end position="764"/>
    </location>
</feature>
<feature type="region of interest" description="Disordered" evidence="1">
    <location>
        <begin position="1407"/>
        <end position="1433"/>
    </location>
</feature>
<dbReference type="KEGG" id="mpp:MICPUCDRAFT_38340"/>
<dbReference type="Proteomes" id="UP000001876">
    <property type="component" value="Unassembled WGS sequence"/>
</dbReference>
<feature type="compositionally biased region" description="Basic and acidic residues" evidence="1">
    <location>
        <begin position="51"/>
        <end position="63"/>
    </location>
</feature>
<feature type="compositionally biased region" description="Low complexity" evidence="1">
    <location>
        <begin position="715"/>
        <end position="734"/>
    </location>
</feature>
<organism evidence="3">
    <name type="scientific">Micromonas pusilla (strain CCMP1545)</name>
    <name type="common">Picoplanktonic green alga</name>
    <dbReference type="NCBI Taxonomy" id="564608"/>
    <lineage>
        <taxon>Eukaryota</taxon>
        <taxon>Viridiplantae</taxon>
        <taxon>Chlorophyta</taxon>
        <taxon>Mamiellophyceae</taxon>
        <taxon>Mamiellales</taxon>
        <taxon>Mamiellaceae</taxon>
        <taxon>Micromonas</taxon>
    </lineage>
</organism>
<feature type="region of interest" description="Disordered" evidence="1">
    <location>
        <begin position="993"/>
        <end position="1026"/>
    </location>
</feature>
<feature type="compositionally biased region" description="Basic and acidic residues" evidence="1">
    <location>
        <begin position="2079"/>
        <end position="2092"/>
    </location>
</feature>
<feature type="compositionally biased region" description="Acidic residues" evidence="1">
    <location>
        <begin position="1755"/>
        <end position="1764"/>
    </location>
</feature>
<protein>
    <submittedName>
        <fullName evidence="2">Predicted protein</fullName>
    </submittedName>
</protein>
<feature type="compositionally biased region" description="Low complexity" evidence="1">
    <location>
        <begin position="64"/>
        <end position="83"/>
    </location>
</feature>
<feature type="region of interest" description="Disordered" evidence="1">
    <location>
        <begin position="1198"/>
        <end position="1241"/>
    </location>
</feature>
<dbReference type="GeneID" id="9681632"/>
<proteinExistence type="predicted"/>
<feature type="compositionally biased region" description="Low complexity" evidence="1">
    <location>
        <begin position="2012"/>
        <end position="2033"/>
    </location>
</feature>
<dbReference type="EMBL" id="GG663736">
    <property type="protein sequence ID" value="EEH59229.1"/>
    <property type="molecule type" value="Genomic_DNA"/>
</dbReference>
<evidence type="ECO:0000313" key="3">
    <source>
        <dbReference type="Proteomes" id="UP000001876"/>
    </source>
</evidence>
<feature type="region of interest" description="Disordered" evidence="1">
    <location>
        <begin position="2159"/>
        <end position="2183"/>
    </location>
</feature>
<feature type="compositionally biased region" description="Basic and acidic residues" evidence="1">
    <location>
        <begin position="1745"/>
        <end position="1754"/>
    </location>
</feature>
<feature type="region of interest" description="Disordered" evidence="1">
    <location>
        <begin position="1792"/>
        <end position="1826"/>
    </location>
</feature>
<evidence type="ECO:0000313" key="2">
    <source>
        <dbReference type="EMBL" id="EEH59229.1"/>
    </source>
</evidence>
<feature type="region of interest" description="Disordered" evidence="1">
    <location>
        <begin position="1726"/>
        <end position="1766"/>
    </location>
</feature>
<feature type="compositionally biased region" description="Basic and acidic residues" evidence="1">
    <location>
        <begin position="1009"/>
        <end position="1019"/>
    </location>
</feature>
<feature type="compositionally biased region" description="Basic and acidic residues" evidence="1">
    <location>
        <begin position="1792"/>
        <end position="1813"/>
    </location>
</feature>
<feature type="region of interest" description="Disordered" evidence="1">
    <location>
        <begin position="1838"/>
        <end position="2092"/>
    </location>
</feature>
<feature type="compositionally biased region" description="Low complexity" evidence="1">
    <location>
        <begin position="1965"/>
        <end position="1974"/>
    </location>
</feature>
<reference evidence="2 3" key="1">
    <citation type="journal article" date="2009" name="Science">
        <title>Green evolution and dynamic adaptations revealed by genomes of the marine picoeukaryotes Micromonas.</title>
        <authorList>
            <person name="Worden A.Z."/>
            <person name="Lee J.H."/>
            <person name="Mock T."/>
            <person name="Rouze P."/>
            <person name="Simmons M.P."/>
            <person name="Aerts A.L."/>
            <person name="Allen A.E."/>
            <person name="Cuvelier M.L."/>
            <person name="Derelle E."/>
            <person name="Everett M.V."/>
            <person name="Foulon E."/>
            <person name="Grimwood J."/>
            <person name="Gundlach H."/>
            <person name="Henrissat B."/>
            <person name="Napoli C."/>
            <person name="McDonald S.M."/>
            <person name="Parker M.S."/>
            <person name="Rombauts S."/>
            <person name="Salamov A."/>
            <person name="Von Dassow P."/>
            <person name="Badger J.H."/>
            <person name="Coutinho P.M."/>
            <person name="Demir E."/>
            <person name="Dubchak I."/>
            <person name="Gentemann C."/>
            <person name="Eikrem W."/>
            <person name="Gready J.E."/>
            <person name="John U."/>
            <person name="Lanier W."/>
            <person name="Lindquist E.A."/>
            <person name="Lucas S."/>
            <person name="Mayer K.F."/>
            <person name="Moreau H."/>
            <person name="Not F."/>
            <person name="Otillar R."/>
            <person name="Panaud O."/>
            <person name="Pangilinan J."/>
            <person name="Paulsen I."/>
            <person name="Piegu B."/>
            <person name="Poliakov A."/>
            <person name="Robbens S."/>
            <person name="Schmutz J."/>
            <person name="Toulza E."/>
            <person name="Wyss T."/>
            <person name="Zelensky A."/>
            <person name="Zhou K."/>
            <person name="Armbrust E.V."/>
            <person name="Bhattacharya D."/>
            <person name="Goodenough U.W."/>
            <person name="Van de Peer Y."/>
            <person name="Grigoriev I.V."/>
        </authorList>
    </citation>
    <scope>NUCLEOTIDE SEQUENCE [LARGE SCALE GENOMIC DNA]</scope>
    <source>
        <strain evidence="2 3">CCMP1545</strain>
    </source>
</reference>
<feature type="region of interest" description="Disordered" evidence="1">
    <location>
        <begin position="1523"/>
        <end position="1578"/>
    </location>
</feature>
<keyword evidence="3" id="KW-1185">Reference proteome</keyword>
<feature type="compositionally biased region" description="Pro residues" evidence="1">
    <location>
        <begin position="97"/>
        <end position="108"/>
    </location>
</feature>
<feature type="compositionally biased region" description="Basic residues" evidence="1">
    <location>
        <begin position="28"/>
        <end position="44"/>
    </location>
</feature>
<feature type="compositionally biased region" description="Polar residues" evidence="1">
    <location>
        <begin position="1523"/>
        <end position="1551"/>
    </location>
</feature>
<feature type="compositionally biased region" description="Low complexity" evidence="1">
    <location>
        <begin position="742"/>
        <end position="764"/>
    </location>
</feature>
<feature type="compositionally biased region" description="Basic and acidic residues" evidence="1">
    <location>
        <begin position="318"/>
        <end position="328"/>
    </location>
</feature>
<feature type="compositionally biased region" description="Basic and acidic residues" evidence="1">
    <location>
        <begin position="1198"/>
        <end position="1209"/>
    </location>
</feature>
<feature type="compositionally biased region" description="Gly residues" evidence="1">
    <location>
        <begin position="1975"/>
        <end position="1985"/>
    </location>
</feature>
<feature type="compositionally biased region" description="Basic and acidic residues" evidence="1">
    <location>
        <begin position="2034"/>
        <end position="2059"/>
    </location>
</feature>
<accession>C1MJP3</accession>
<feature type="region of interest" description="Disordered" evidence="1">
    <location>
        <begin position="1257"/>
        <end position="1290"/>
    </location>
</feature>
<feature type="region of interest" description="Disordered" evidence="1">
    <location>
        <begin position="1159"/>
        <end position="1178"/>
    </location>
</feature>
<feature type="region of interest" description="Disordered" evidence="1">
    <location>
        <begin position="1"/>
        <end position="113"/>
    </location>
</feature>
<feature type="region of interest" description="Disordered" evidence="1">
    <location>
        <begin position="307"/>
        <end position="328"/>
    </location>
</feature>
<feature type="compositionally biased region" description="Acidic residues" evidence="1">
    <location>
        <begin position="1911"/>
        <end position="1930"/>
    </location>
</feature>
<feature type="compositionally biased region" description="Low complexity" evidence="1">
    <location>
        <begin position="997"/>
        <end position="1007"/>
    </location>
</feature>
<dbReference type="RefSeq" id="XP_003055853.1">
    <property type="nucleotide sequence ID" value="XM_003055807.1"/>
</dbReference>
<feature type="compositionally biased region" description="Basic and acidic residues" evidence="1">
    <location>
        <begin position="1169"/>
        <end position="1178"/>
    </location>
</feature>
<gene>
    <name evidence="2" type="ORF">MICPUCDRAFT_38340</name>
</gene>
<name>C1MJP3_MICPC</name>
<sequence length="2183" mass="222389">MSSTSGGSDDGDRGGGGGGGDGATPKSEKKKRSGAAKKHARKLKNATQMAELREKMRVARESKAASSAAATAATAAATAGAADADADDARGLASASAPPPPPPPPPPASSSSSAFAPGAILVAADKAYLEGDLDRAATLYEGAAADDGSGFAPLASMRVHAGDLSGALDVLRAAAAAAANAKDASRTSFDADAARRLAMDLAELCAAAASASSASAPPAALSFATPTGTRRKALTSSAAARVSAAASKQLAAGLFLRAHAKGDVNALIRASETIAYGGEGDDTSPRADADGWRRAARMACAAGRALGEWKSQTPANDDDARPRNDDDARRRAAKAAFAVAAGHLVARARAVGDDVARIADVAAEAAWCLGEKDVAGASVDVLSSVGGAAREPRALVVNACAAACADVVENVAASKKICVDGADDSNPPLGAEGAEGLGDVDVDKSDASSAAVVVNAISTLIAVARSAVTSLPSDASDDARETTAADVLGDDTARVCKALWASRCRDMHAMHAKTHASDLVERRTRTIESKSEAKSAKSAKARSIHWSPYDRGPSLSIPTHLPRRLSTPLLTPFNSTPTFFTLVGTRDQYVGLIFDELMNVAVGGAAAVAAARAAVPPGPIARAINRNAGKPAVSFSSLDEDTMTTSSPAKAWCSGGVVPYYATCVRDPFAANASVDPTPRLLGLVPDAMSTPPAMRRVSLGDLPPGSLSAMEARGQAGAAVDGSSSVGGAFGSPTPTPAADPDPDPAATSGNAAATAAATTTTTTTVAASGLDVSRTSSMDSEVAAAVDATRAAAAKAAVANAMAGAYDAPMMTRPGRARGGGGGSAGKSAVGARAGHAEGSFSAAAAATAAAAAAAGDVLPSRVTPLLTRYDKQVYGDRRAGGARAMGGGAGGAGGGTHLRLLTREGMRRAAAEAAKAAALAADAAAKAQQNANEWRSAENPNSKVTPGVGALRAMNADVQAVIEAAVAAATRDAETRLAATLEAALAKIREDDAASSGAANSGDDVTGEKKEKEKKKNTLTADGVTDDNGALLFTIDAAIARHPGLRPSSPIRTESVEDAAAAAALEASKAGPDAQSMYYSSYNVALDAATTTTATTAAAASDAARVVRVRVGEKGPQPFPTAAAASAAAVASSMASAGAAGRAASRARAERMLERRRRVANAGRNGRPEVRGDDDARRLASVVDAELAERQMRALLKDEDKDKGGKEGNNSGGNGPSEGVSTTSKSFTERRAPPSPREFGIFADLASEKSSGAAVLRASDARRSRPKPPLSARSSVNSQLGGGSGKGLWARSSLNDTVDAAWDKFDDSVDVRASRLDALLDTSDAQEDAVLAAEAAAAEAEAAAMADPIKDAIDAIAVAASRAAVTTPRAPADPFPYLLPWVQKRARALSQLWSQASHPSRRSAVAAAAGMVRGGSTGSPSSALKQKPTRGDVLDRAELARFTRLLLPPEADAARSLWYMHACVSTECGPEVSLSDFTRQVKEGAKAGAAAEASVTLEEDAFTRAHEEFEYDVVRVSECTEPTGTLNPGESSSGSPFATPTKMGTPSSARKRKPSSGMSTTPGRAGGLAPGGGFGQGFRTPHDATLARVAAAVDVDVGAIKRRFHRGGVHGPFCLSPEELSATLLEQSFPAADVRAVLAELRVWEGYPSKIRFAKFRAMLRPRRDRVKERAMKARDAGAEARRAAEEDVANGVPLTIPTGGGGAAAGGDVSVDFEAATPKAAAAAAATDKEDVEALEPPRAPGEDGTRIDADDAADADVAAETEKAKATARDALSALEAEARECLTADVPREREDVARDETRARRVRDVVEGPSSPDAAAATREETIAYARRLAARLPPPASLTVPSRDESLDVEALEPPNAAKTPELEPDAAFGAAVAAERSRSRDPAIQPPADDDDDEAYGNQSDEASEALEYDSDSEPLEDDALDAAVAAVASHLGVPKGANESADVDQSEDVDDDDLSLSASASPPGSGSGSGSGGGSAKLRAARDAKLEASRSPFSRRTERNASEAAAAVAAAAAATVDVPSSSASERERDWLARATPEERAALALPDRRPARNVVAAAPGPGPGPGPGRGGRDAQQRATEADRLRKAAAGVVLDGFKEVNSELARLERDADALEEDLEKSAATMAAIESARDASATSHMRRLATQARALREKVEEEDAAGDAARAFLERERGRR</sequence>